<reference evidence="2" key="1">
    <citation type="journal article" date="2019" name="Curr. Biol.">
        <title>Genome Sequence of Striga asiatica Provides Insight into the Evolution of Plant Parasitism.</title>
        <authorList>
            <person name="Yoshida S."/>
            <person name="Kim S."/>
            <person name="Wafula E.K."/>
            <person name="Tanskanen J."/>
            <person name="Kim Y.M."/>
            <person name="Honaas L."/>
            <person name="Yang Z."/>
            <person name="Spallek T."/>
            <person name="Conn C.E."/>
            <person name="Ichihashi Y."/>
            <person name="Cheong K."/>
            <person name="Cui S."/>
            <person name="Der J.P."/>
            <person name="Gundlach H."/>
            <person name="Jiao Y."/>
            <person name="Hori C."/>
            <person name="Ishida J.K."/>
            <person name="Kasahara H."/>
            <person name="Kiba T."/>
            <person name="Kim M.S."/>
            <person name="Koo N."/>
            <person name="Laohavisit A."/>
            <person name="Lee Y.H."/>
            <person name="Lumba S."/>
            <person name="McCourt P."/>
            <person name="Mortimer J.C."/>
            <person name="Mutuku J.M."/>
            <person name="Nomura T."/>
            <person name="Sasaki-Sekimoto Y."/>
            <person name="Seto Y."/>
            <person name="Wang Y."/>
            <person name="Wakatake T."/>
            <person name="Sakakibara H."/>
            <person name="Demura T."/>
            <person name="Yamaguchi S."/>
            <person name="Yoneyama K."/>
            <person name="Manabe R.I."/>
            <person name="Nelson D.C."/>
            <person name="Schulman A.H."/>
            <person name="Timko M.P."/>
            <person name="dePamphilis C.W."/>
            <person name="Choi D."/>
            <person name="Shirasu K."/>
        </authorList>
    </citation>
    <scope>NUCLEOTIDE SEQUENCE [LARGE SCALE GENOMIC DNA]</scope>
    <source>
        <strain evidence="2">cv. UVA1</strain>
    </source>
</reference>
<protein>
    <submittedName>
        <fullName evidence="1">Exodeoxyribonuclease 7 small subunit</fullName>
    </submittedName>
</protein>
<accession>A0A5A7RIG7</accession>
<sequence>MWDVNTEAVVYNKKRFLFDSSWAKMEGVTQAVERGWNIQMDGTPMYQTGIDEYNWVPGLNGGKPALKVNIDPSLFTVNHLLCNSGLSWDENLVRILFHDRDATEILNIRGLDPRGEDLCLCNFAVKGNFSVHAAYVSMLNEKI</sequence>
<comment type="caution">
    <text evidence="1">The sequence shown here is derived from an EMBL/GenBank/DDBJ whole genome shotgun (WGS) entry which is preliminary data.</text>
</comment>
<organism evidence="1 2">
    <name type="scientific">Striga asiatica</name>
    <name type="common">Asiatic witchweed</name>
    <name type="synonym">Buchnera asiatica</name>
    <dbReference type="NCBI Taxonomy" id="4170"/>
    <lineage>
        <taxon>Eukaryota</taxon>
        <taxon>Viridiplantae</taxon>
        <taxon>Streptophyta</taxon>
        <taxon>Embryophyta</taxon>
        <taxon>Tracheophyta</taxon>
        <taxon>Spermatophyta</taxon>
        <taxon>Magnoliopsida</taxon>
        <taxon>eudicotyledons</taxon>
        <taxon>Gunneridae</taxon>
        <taxon>Pentapetalae</taxon>
        <taxon>asterids</taxon>
        <taxon>lamiids</taxon>
        <taxon>Lamiales</taxon>
        <taxon>Orobanchaceae</taxon>
        <taxon>Buchnereae</taxon>
        <taxon>Striga</taxon>
    </lineage>
</organism>
<dbReference type="AlphaFoldDB" id="A0A5A7RIG7"/>
<name>A0A5A7RIG7_STRAF</name>
<dbReference type="Proteomes" id="UP000325081">
    <property type="component" value="Unassembled WGS sequence"/>
</dbReference>
<dbReference type="EMBL" id="BKCP01012848">
    <property type="protein sequence ID" value="GER56918.1"/>
    <property type="molecule type" value="Genomic_DNA"/>
</dbReference>
<proteinExistence type="predicted"/>
<gene>
    <name evidence="1" type="ORF">STAS_34680</name>
</gene>
<dbReference type="OrthoDB" id="1750912at2759"/>
<keyword evidence="2" id="KW-1185">Reference proteome</keyword>
<feature type="non-terminal residue" evidence="1">
    <location>
        <position position="143"/>
    </location>
</feature>
<evidence type="ECO:0000313" key="1">
    <source>
        <dbReference type="EMBL" id="GER56918.1"/>
    </source>
</evidence>
<evidence type="ECO:0000313" key="2">
    <source>
        <dbReference type="Proteomes" id="UP000325081"/>
    </source>
</evidence>